<dbReference type="SUPFAM" id="SSF82199">
    <property type="entry name" value="SET domain"/>
    <property type="match status" value="1"/>
</dbReference>
<evidence type="ECO:0000313" key="3">
    <source>
        <dbReference type="EMBL" id="CAH0563607.1"/>
    </source>
</evidence>
<dbReference type="Proteomes" id="UP001154078">
    <property type="component" value="Chromosome 9"/>
</dbReference>
<feature type="region of interest" description="Disordered" evidence="1">
    <location>
        <begin position="1"/>
        <end position="20"/>
    </location>
</feature>
<dbReference type="Gene3D" id="6.10.140.2220">
    <property type="match status" value="1"/>
</dbReference>
<name>A0A9P0FQK7_BRAAE</name>
<dbReference type="GO" id="GO:0008276">
    <property type="term" value="F:protein methyltransferase activity"/>
    <property type="evidence" value="ECO:0007669"/>
    <property type="project" value="UniProtKB-ARBA"/>
</dbReference>
<accession>A0A9P0FQK7</accession>
<dbReference type="CDD" id="cd20071">
    <property type="entry name" value="SET_SMYD"/>
    <property type="match status" value="1"/>
</dbReference>
<dbReference type="Gene3D" id="1.10.220.160">
    <property type="match status" value="1"/>
</dbReference>
<dbReference type="InterPro" id="IPR001214">
    <property type="entry name" value="SET_dom"/>
</dbReference>
<evidence type="ECO:0000256" key="1">
    <source>
        <dbReference type="SAM" id="MobiDB-lite"/>
    </source>
</evidence>
<keyword evidence="4" id="KW-1185">Reference proteome</keyword>
<sequence length="518" mass="58604">MHKKHRNKKSRKSRSQSKVVEDALENQEKYEIKTSKVMGRYMVATTDINPGEVILSEEAIVVGPCVHCKLQCLGCYTELGGKVVRCTGCGWFLCSLTCPGSNKKHGHTKLECSILKETKSSKYFDVKTAQNHLAAIVPLRCLLLKTTDPSMYDFLMDMESHTEIRKSIPEIWNNNQINVVDRITKQWGLTEFTPEEIHVICGILEVNCFEIGQQDVNIRGLYPKAFLMSHDCIPNTNHCDSDDYRLTVRASVSIGEGSPITLSYAYTLQNTPKRREHLLDNKFFECNCSRCQDPAELGAYSSALYCPKCSKGLVLANNPLDFETSYSCTSKTSGKCAGYTITNNSMKLLINRVSDEVDNINSNDVKAMEFFINKYRNVLHPYHYIFLGVKISLSQVYGKIQGYLINELTEDQLQRKIDICNELLSIFDIIEPGYTRIRGVTLYELHAPLMILLTKKFEKNLVSKQELKVKLREVVKCLLEASTILGNEPIASSEGMMGLAAQQALLQIKDWEKIVGRI</sequence>
<dbReference type="GO" id="GO:0008757">
    <property type="term" value="F:S-adenosylmethionine-dependent methyltransferase activity"/>
    <property type="evidence" value="ECO:0007669"/>
    <property type="project" value="UniProtKB-ARBA"/>
</dbReference>
<evidence type="ECO:0000259" key="2">
    <source>
        <dbReference type="Pfam" id="PF00856"/>
    </source>
</evidence>
<dbReference type="PANTHER" id="PTHR46455:SF5">
    <property type="entry name" value="SET AND MYND DOMAIN CONTAINING, ARTHROPOD-SPECIFIC, MEMBER 4, ISOFORM A"/>
    <property type="match status" value="1"/>
</dbReference>
<reference evidence="3" key="1">
    <citation type="submission" date="2021-12" db="EMBL/GenBank/DDBJ databases">
        <authorList>
            <person name="King R."/>
        </authorList>
    </citation>
    <scope>NUCLEOTIDE SEQUENCE</scope>
</reference>
<organism evidence="3 4">
    <name type="scientific">Brassicogethes aeneus</name>
    <name type="common">Rape pollen beetle</name>
    <name type="synonym">Meligethes aeneus</name>
    <dbReference type="NCBI Taxonomy" id="1431903"/>
    <lineage>
        <taxon>Eukaryota</taxon>
        <taxon>Metazoa</taxon>
        <taxon>Ecdysozoa</taxon>
        <taxon>Arthropoda</taxon>
        <taxon>Hexapoda</taxon>
        <taxon>Insecta</taxon>
        <taxon>Pterygota</taxon>
        <taxon>Neoptera</taxon>
        <taxon>Endopterygota</taxon>
        <taxon>Coleoptera</taxon>
        <taxon>Polyphaga</taxon>
        <taxon>Cucujiformia</taxon>
        <taxon>Nitidulidae</taxon>
        <taxon>Meligethinae</taxon>
        <taxon>Brassicogethes</taxon>
    </lineage>
</organism>
<dbReference type="InterPro" id="IPR046341">
    <property type="entry name" value="SET_dom_sf"/>
</dbReference>
<dbReference type="EMBL" id="OV121140">
    <property type="protein sequence ID" value="CAH0563607.1"/>
    <property type="molecule type" value="Genomic_DNA"/>
</dbReference>
<dbReference type="OrthoDB" id="265717at2759"/>
<dbReference type="PANTHER" id="PTHR46455">
    <property type="entry name" value="SET AND MYND DOMAIN CONTAINING, ARTHROPOD-SPECIFIC, MEMBER 4, ISOFORM A"/>
    <property type="match status" value="1"/>
</dbReference>
<evidence type="ECO:0000313" key="4">
    <source>
        <dbReference type="Proteomes" id="UP001154078"/>
    </source>
</evidence>
<gene>
    <name evidence="3" type="ORF">MELIAE_LOCUS12385</name>
</gene>
<dbReference type="GO" id="GO:0008170">
    <property type="term" value="F:N-methyltransferase activity"/>
    <property type="evidence" value="ECO:0007669"/>
    <property type="project" value="UniProtKB-ARBA"/>
</dbReference>
<dbReference type="AlphaFoldDB" id="A0A9P0FQK7"/>
<dbReference type="Gene3D" id="2.170.270.10">
    <property type="entry name" value="SET domain"/>
    <property type="match status" value="1"/>
</dbReference>
<protein>
    <recommendedName>
        <fullName evidence="2">SET domain-containing protein</fullName>
    </recommendedName>
</protein>
<feature type="domain" description="SET" evidence="2">
    <location>
        <begin position="39"/>
        <end position="264"/>
    </location>
</feature>
<feature type="compositionally biased region" description="Basic residues" evidence="1">
    <location>
        <begin position="1"/>
        <end position="15"/>
    </location>
</feature>
<dbReference type="InterPro" id="IPR053010">
    <property type="entry name" value="SET_SmydA-8"/>
</dbReference>
<dbReference type="Pfam" id="PF00856">
    <property type="entry name" value="SET"/>
    <property type="match status" value="1"/>
</dbReference>
<proteinExistence type="predicted"/>